<feature type="domain" description="DUF488" evidence="1">
    <location>
        <begin position="3"/>
        <end position="124"/>
    </location>
</feature>
<proteinExistence type="predicted"/>
<evidence type="ECO:0000313" key="3">
    <source>
        <dbReference type="Proteomes" id="UP001177769"/>
    </source>
</evidence>
<reference evidence="2" key="1">
    <citation type="submission" date="2023-01" db="EMBL/GenBank/DDBJ databases">
        <title>Whole genome sequence of Paucibacter sp. S2-9 isolated from pond sediment.</title>
        <authorList>
            <person name="Jung J.Y."/>
        </authorList>
    </citation>
    <scope>NUCLEOTIDE SEQUENCE</scope>
    <source>
        <strain evidence="2">S2-9</strain>
    </source>
</reference>
<evidence type="ECO:0000313" key="2">
    <source>
        <dbReference type="EMBL" id="WIT13680.1"/>
    </source>
</evidence>
<sequence>MVVRVLRLGTPRLAEEGLRIGTVRRPPRGVPKEEFARQNWYDSWFPTLAPSAETMKLGQAAQTPAEWAAFIKKYRAEMAAPEAAHALRLLAALSHQSNFSVGCYCEHEAHCHRSVLRALLAEQGAALG</sequence>
<dbReference type="Proteomes" id="UP001177769">
    <property type="component" value="Chromosome"/>
</dbReference>
<evidence type="ECO:0000259" key="1">
    <source>
        <dbReference type="Pfam" id="PF22751"/>
    </source>
</evidence>
<dbReference type="KEGG" id="pais:PFX98_08690"/>
<dbReference type="EMBL" id="CP116346">
    <property type="protein sequence ID" value="WIT13680.1"/>
    <property type="molecule type" value="Genomic_DNA"/>
</dbReference>
<gene>
    <name evidence="2" type="ORF">PFX98_08690</name>
</gene>
<keyword evidence="3" id="KW-1185">Reference proteome</keyword>
<accession>A0AA95NEA3</accession>
<dbReference type="InterPro" id="IPR054495">
    <property type="entry name" value="DUF488-N3a"/>
</dbReference>
<protein>
    <submittedName>
        <fullName evidence="2">DUF488 family protein</fullName>
    </submittedName>
</protein>
<dbReference type="Pfam" id="PF22751">
    <property type="entry name" value="DUF488-N3a"/>
    <property type="match status" value="1"/>
</dbReference>
<organism evidence="2 3">
    <name type="scientific">Paucibacter sediminis</name>
    <dbReference type="NCBI Taxonomy" id="3019553"/>
    <lineage>
        <taxon>Bacteria</taxon>
        <taxon>Pseudomonadati</taxon>
        <taxon>Pseudomonadota</taxon>
        <taxon>Betaproteobacteria</taxon>
        <taxon>Burkholderiales</taxon>
        <taxon>Sphaerotilaceae</taxon>
        <taxon>Roseateles</taxon>
    </lineage>
</organism>
<dbReference type="RefSeq" id="WP_285234800.1">
    <property type="nucleotide sequence ID" value="NZ_CP116346.1"/>
</dbReference>
<dbReference type="AlphaFoldDB" id="A0AA95NEA3"/>
<name>A0AA95NEA3_9BURK</name>